<keyword evidence="1" id="KW-0812">Transmembrane</keyword>
<dbReference type="Proteomes" id="UP001589607">
    <property type="component" value="Unassembled WGS sequence"/>
</dbReference>
<name>A0ABV5GT64_9FLAO</name>
<feature type="transmembrane region" description="Helical" evidence="1">
    <location>
        <begin position="99"/>
        <end position="118"/>
    </location>
</feature>
<accession>A0ABV5GT64</accession>
<organism evidence="2 3">
    <name type="scientific">Flavobacterium jumunjinense</name>
    <dbReference type="NCBI Taxonomy" id="998845"/>
    <lineage>
        <taxon>Bacteria</taxon>
        <taxon>Pseudomonadati</taxon>
        <taxon>Bacteroidota</taxon>
        <taxon>Flavobacteriia</taxon>
        <taxon>Flavobacteriales</taxon>
        <taxon>Flavobacteriaceae</taxon>
        <taxon>Flavobacterium</taxon>
    </lineage>
</organism>
<proteinExistence type="predicted"/>
<reference evidence="2 3" key="1">
    <citation type="submission" date="2024-09" db="EMBL/GenBank/DDBJ databases">
        <authorList>
            <person name="Sun Q."/>
            <person name="Mori K."/>
        </authorList>
    </citation>
    <scope>NUCLEOTIDE SEQUENCE [LARGE SCALE GENOMIC DNA]</scope>
    <source>
        <strain evidence="2 3">CECT 7955</strain>
    </source>
</reference>
<gene>
    <name evidence="2" type="ORF">ACFFVF_15995</name>
</gene>
<evidence type="ECO:0000256" key="1">
    <source>
        <dbReference type="SAM" id="Phobius"/>
    </source>
</evidence>
<dbReference type="SUPFAM" id="SSF53335">
    <property type="entry name" value="S-adenosyl-L-methionine-dependent methyltransferases"/>
    <property type="match status" value="1"/>
</dbReference>
<sequence length="336" mass="38068">MSHKAILQNIGSIFKKEENDFLELTQTINNYKEITYSLSDINLENEANRADIHFNNGKALGTAWAAMCIDDIIRTKIFVKSVFNAIETLKEKKSRPIHILYAGTGPFATLLLPIFATYSPKEVKATLLEINQESFDSVKQVISKLGFEGHIVSYENEDATTFTIDKAIPVDIILSETLQCGLVKEQQVPITLNLLNQVPKNTILIPEMLALDVCLLNLKAYENRTETTPETDYCIVLDRLIEINNTSNIEFQLDNTTTETKILSEKEITVLPKEATQFETLVLITRMTIFGDNKIKINESGLTVPIIIQVFNNQTTEKKFKISYKIDSEPGYVIHW</sequence>
<dbReference type="Gene3D" id="3.40.50.150">
    <property type="entry name" value="Vaccinia Virus protein VP39"/>
    <property type="match status" value="1"/>
</dbReference>
<dbReference type="InterPro" id="IPR029063">
    <property type="entry name" value="SAM-dependent_MTases_sf"/>
</dbReference>
<evidence type="ECO:0000313" key="2">
    <source>
        <dbReference type="EMBL" id="MFB9098020.1"/>
    </source>
</evidence>
<evidence type="ECO:0008006" key="4">
    <source>
        <dbReference type="Google" id="ProtNLM"/>
    </source>
</evidence>
<keyword evidence="3" id="KW-1185">Reference proteome</keyword>
<protein>
    <recommendedName>
        <fullName evidence="4">PRMT5 arginine-N-methyltransferase domain-containing protein</fullName>
    </recommendedName>
</protein>
<evidence type="ECO:0000313" key="3">
    <source>
        <dbReference type="Proteomes" id="UP001589607"/>
    </source>
</evidence>
<keyword evidence="1" id="KW-1133">Transmembrane helix</keyword>
<keyword evidence="1" id="KW-0472">Membrane</keyword>
<dbReference type="RefSeq" id="WP_236456059.1">
    <property type="nucleotide sequence ID" value="NZ_CBCSGE010000003.1"/>
</dbReference>
<dbReference type="EMBL" id="JBHMEY010000067">
    <property type="protein sequence ID" value="MFB9098020.1"/>
    <property type="molecule type" value="Genomic_DNA"/>
</dbReference>
<comment type="caution">
    <text evidence="2">The sequence shown here is derived from an EMBL/GenBank/DDBJ whole genome shotgun (WGS) entry which is preliminary data.</text>
</comment>